<feature type="region of interest" description="Disordered" evidence="1">
    <location>
        <begin position="222"/>
        <end position="244"/>
    </location>
</feature>
<evidence type="ECO:0000313" key="3">
    <source>
        <dbReference type="Proteomes" id="UP001148838"/>
    </source>
</evidence>
<name>A0ABQ8TQG1_PERAM</name>
<comment type="caution">
    <text evidence="2">The sequence shown here is derived from an EMBL/GenBank/DDBJ whole genome shotgun (WGS) entry which is preliminary data.</text>
</comment>
<evidence type="ECO:0008006" key="4">
    <source>
        <dbReference type="Google" id="ProtNLM"/>
    </source>
</evidence>
<dbReference type="PANTHER" id="PTHR45913:SF5">
    <property type="entry name" value="GENERAL TRANSCRIPTION FACTOR II-I REPEAT DOMAIN-CONTAINING PROTEIN 2A-LIKE PROTEIN"/>
    <property type="match status" value="1"/>
</dbReference>
<dbReference type="PANTHER" id="PTHR45913">
    <property type="entry name" value="EPM2A-INTERACTING PROTEIN 1"/>
    <property type="match status" value="1"/>
</dbReference>
<gene>
    <name evidence="2" type="ORF">ANN_00325</name>
</gene>
<proteinExistence type="predicted"/>
<evidence type="ECO:0000313" key="2">
    <source>
        <dbReference type="EMBL" id="KAJ4448933.1"/>
    </source>
</evidence>
<reference evidence="2 3" key="1">
    <citation type="journal article" date="2022" name="Allergy">
        <title>Genome assembly and annotation of Periplaneta americana reveal a comprehensive cockroach allergen profile.</title>
        <authorList>
            <person name="Wang L."/>
            <person name="Xiong Q."/>
            <person name="Saelim N."/>
            <person name="Wang L."/>
            <person name="Nong W."/>
            <person name="Wan A.T."/>
            <person name="Shi M."/>
            <person name="Liu X."/>
            <person name="Cao Q."/>
            <person name="Hui J.H.L."/>
            <person name="Sookrung N."/>
            <person name="Leung T.F."/>
            <person name="Tungtrongchitr A."/>
            <person name="Tsui S.K.W."/>
        </authorList>
    </citation>
    <scope>NUCLEOTIDE SEQUENCE [LARGE SCALE GENOMIC DNA]</scope>
    <source>
        <strain evidence="2">PWHHKU_190912</strain>
    </source>
</reference>
<keyword evidence="3" id="KW-1185">Reference proteome</keyword>
<protein>
    <recommendedName>
        <fullName evidence="4">SPIN-DOC-like zinc-finger domain-containing protein</fullName>
    </recommendedName>
</protein>
<evidence type="ECO:0000256" key="1">
    <source>
        <dbReference type="SAM" id="MobiDB-lite"/>
    </source>
</evidence>
<dbReference type="Proteomes" id="UP001148838">
    <property type="component" value="Unassembled WGS sequence"/>
</dbReference>
<dbReference type="EMBL" id="JAJSOF020000003">
    <property type="protein sequence ID" value="KAJ4448933.1"/>
    <property type="molecule type" value="Genomic_DNA"/>
</dbReference>
<organism evidence="2 3">
    <name type="scientific">Periplaneta americana</name>
    <name type="common">American cockroach</name>
    <name type="synonym">Blatta americana</name>
    <dbReference type="NCBI Taxonomy" id="6978"/>
    <lineage>
        <taxon>Eukaryota</taxon>
        <taxon>Metazoa</taxon>
        <taxon>Ecdysozoa</taxon>
        <taxon>Arthropoda</taxon>
        <taxon>Hexapoda</taxon>
        <taxon>Insecta</taxon>
        <taxon>Pterygota</taxon>
        <taxon>Neoptera</taxon>
        <taxon>Polyneoptera</taxon>
        <taxon>Dictyoptera</taxon>
        <taxon>Blattodea</taxon>
        <taxon>Blattoidea</taxon>
        <taxon>Blattidae</taxon>
        <taxon>Blattinae</taxon>
        <taxon>Periplaneta</taxon>
    </lineage>
</organism>
<accession>A0ABQ8TQG1</accession>
<sequence length="333" mass="37395">MMANYEDGASDHSLKRPATPSAFNVSWEGEFFLVESSGLAKCLICHKTLQLIKKFNIQRHYSLQHATEYDKYVGNERHKLIQQLKMFLSMMANYEDGASDHSLKWPATPSAFNVSWGEFFLVESSGLAKCLICHKTLQLIKKFNIQRHYSLQHATEYDKYVGNERHKLIQQLKMFLRSHVVLRTDGRVNNPALRLATHGQGGGGGGGCTAGSAMSSVMVAHSGSESLSSNNNNNNNSFHVNNNDPSPGDLALLAKLEEANRSTRRTWRRWFQDLPAGGIYLWELHVSSDAAGTLISRLCDQRSVAPLHRWRLVKSCNRWRHVPLVENAADSGT</sequence>